<keyword evidence="7" id="KW-0067">ATP-binding</keyword>
<dbReference type="EMBL" id="JBHUMP010000028">
    <property type="protein sequence ID" value="MFD2741524.1"/>
    <property type="molecule type" value="Genomic_DNA"/>
</dbReference>
<keyword evidence="8" id="KW-0472">Membrane</keyword>
<keyword evidence="6 10" id="KW-0418">Kinase</keyword>
<evidence type="ECO:0000256" key="1">
    <source>
        <dbReference type="ARBA" id="ARBA00000085"/>
    </source>
</evidence>
<keyword evidence="5" id="KW-0547">Nucleotide-binding</keyword>
<dbReference type="SUPFAM" id="SSF55874">
    <property type="entry name" value="ATPase domain of HSP90 chaperone/DNA topoisomerase II/histidine kinase"/>
    <property type="match status" value="1"/>
</dbReference>
<name>A0ABW5U6S3_9RHOB</name>
<sequence>MRGLAVRVLLFLSLALLPIGLIAVVQTRQIAEQSKVSAELSLLAVTEQASSAERQIIQEAFGAAEALSPMVRLWRRDSEGCSDFLREYMLATNLYSMVGFVEADGKMNCSSQLRPYDFSQSDAFKALQEEPWRRATSTQFGGISKQPVIFINTPVYEKGDLIGYMAISIPHATFEQIEETPHSLTPLAMVTLNQHGDILTTERGLEIADPEYPADVALSLFVGQDAQVFEAKNSLGDRRAYAVLPIVPKAVYAMSVWPADTPLLQSGVSARLSTLLPIAMWLASLIVAFWALNRLAITHIRKLGRQMRRFALNRTLPRGTLGAGVPTELVEMETSFIGMAESILRDEATLEDGLRQQNILLKEVHHRVKNNLQLISSIMNMQIRQAKTEDARRVLKRLQERILSLATVHKSLYQNDNLVRVDAGILLKEIVEQLLSVGLVSSSQIKVAQSYESISLDADDAAPLTLLVSEAMTNALKYLSTITKGDAHISICFEHDGPENAKLVVSNTIGTTENDAGTGLGSRLILAFTRQLNGQVQVKEEDDVYEVTVTFPVPIHDKEVYDY</sequence>
<organism evidence="10 11">
    <name type="scientific">Sulfitobacter aestuarii</name>
    <dbReference type="NCBI Taxonomy" id="2161676"/>
    <lineage>
        <taxon>Bacteria</taxon>
        <taxon>Pseudomonadati</taxon>
        <taxon>Pseudomonadota</taxon>
        <taxon>Alphaproteobacteria</taxon>
        <taxon>Rhodobacterales</taxon>
        <taxon>Roseobacteraceae</taxon>
        <taxon>Sulfitobacter</taxon>
    </lineage>
</organism>
<evidence type="ECO:0000256" key="3">
    <source>
        <dbReference type="ARBA" id="ARBA00022553"/>
    </source>
</evidence>
<dbReference type="Proteomes" id="UP001597474">
    <property type="component" value="Unassembled WGS sequence"/>
</dbReference>
<evidence type="ECO:0000313" key="10">
    <source>
        <dbReference type="EMBL" id="MFD2741524.1"/>
    </source>
</evidence>
<proteinExistence type="predicted"/>
<dbReference type="PANTHER" id="PTHR41523">
    <property type="entry name" value="TWO-COMPONENT SYSTEM SENSOR PROTEIN"/>
    <property type="match status" value="1"/>
</dbReference>
<dbReference type="EC" id="2.7.13.3" evidence="2"/>
<evidence type="ECO:0000256" key="8">
    <source>
        <dbReference type="SAM" id="Phobius"/>
    </source>
</evidence>
<evidence type="ECO:0000256" key="6">
    <source>
        <dbReference type="ARBA" id="ARBA00022777"/>
    </source>
</evidence>
<dbReference type="Pfam" id="PF07568">
    <property type="entry name" value="HisKA_2"/>
    <property type="match status" value="1"/>
</dbReference>
<evidence type="ECO:0000313" key="11">
    <source>
        <dbReference type="Proteomes" id="UP001597474"/>
    </source>
</evidence>
<keyword evidence="8" id="KW-1133">Transmembrane helix</keyword>
<keyword evidence="3" id="KW-0597">Phosphoprotein</keyword>
<reference evidence="11" key="1">
    <citation type="journal article" date="2019" name="Int. J. Syst. Evol. Microbiol.">
        <title>The Global Catalogue of Microorganisms (GCM) 10K type strain sequencing project: providing services to taxonomists for standard genome sequencing and annotation.</title>
        <authorList>
            <consortium name="The Broad Institute Genomics Platform"/>
            <consortium name="The Broad Institute Genome Sequencing Center for Infectious Disease"/>
            <person name="Wu L."/>
            <person name="Ma J."/>
        </authorList>
    </citation>
    <scope>NUCLEOTIDE SEQUENCE [LARGE SCALE GENOMIC DNA]</scope>
    <source>
        <strain evidence="11">TISTR 2562</strain>
    </source>
</reference>
<dbReference type="Gene3D" id="3.30.450.20">
    <property type="entry name" value="PAS domain"/>
    <property type="match status" value="2"/>
</dbReference>
<dbReference type="InterPro" id="IPR011495">
    <property type="entry name" value="Sig_transdc_His_kin_sub2_dim/P"/>
</dbReference>
<dbReference type="PANTHER" id="PTHR41523:SF8">
    <property type="entry name" value="ETHYLENE RESPONSE SENSOR PROTEIN"/>
    <property type="match status" value="1"/>
</dbReference>
<protein>
    <recommendedName>
        <fullName evidence="2">histidine kinase</fullName>
        <ecNumber evidence="2">2.7.13.3</ecNumber>
    </recommendedName>
</protein>
<evidence type="ECO:0000256" key="7">
    <source>
        <dbReference type="ARBA" id="ARBA00022840"/>
    </source>
</evidence>
<comment type="caution">
    <text evidence="10">The sequence shown here is derived from an EMBL/GenBank/DDBJ whole genome shotgun (WGS) entry which is preliminary data.</text>
</comment>
<keyword evidence="4" id="KW-0808">Transferase</keyword>
<dbReference type="InterPro" id="IPR036890">
    <property type="entry name" value="HATPase_C_sf"/>
</dbReference>
<evidence type="ECO:0000256" key="5">
    <source>
        <dbReference type="ARBA" id="ARBA00022741"/>
    </source>
</evidence>
<evidence type="ECO:0000256" key="4">
    <source>
        <dbReference type="ARBA" id="ARBA00022679"/>
    </source>
</evidence>
<comment type="catalytic activity">
    <reaction evidence="1">
        <text>ATP + protein L-histidine = ADP + protein N-phospho-L-histidine.</text>
        <dbReference type="EC" id="2.7.13.3"/>
    </reaction>
</comment>
<keyword evidence="11" id="KW-1185">Reference proteome</keyword>
<dbReference type="GO" id="GO:0016301">
    <property type="term" value="F:kinase activity"/>
    <property type="evidence" value="ECO:0007669"/>
    <property type="project" value="UniProtKB-KW"/>
</dbReference>
<evidence type="ECO:0000256" key="2">
    <source>
        <dbReference type="ARBA" id="ARBA00012438"/>
    </source>
</evidence>
<accession>A0ABW5U6S3</accession>
<dbReference type="Gene3D" id="3.30.565.10">
    <property type="entry name" value="Histidine kinase-like ATPase, C-terminal domain"/>
    <property type="match status" value="1"/>
</dbReference>
<feature type="transmembrane region" description="Helical" evidence="8">
    <location>
        <begin position="278"/>
        <end position="297"/>
    </location>
</feature>
<evidence type="ECO:0000259" key="9">
    <source>
        <dbReference type="Pfam" id="PF07568"/>
    </source>
</evidence>
<gene>
    <name evidence="10" type="ORF">ACFSUD_18305</name>
</gene>
<dbReference type="RefSeq" id="WP_386375950.1">
    <property type="nucleotide sequence ID" value="NZ_JBHUMP010000028.1"/>
</dbReference>
<keyword evidence="8" id="KW-0812">Transmembrane</keyword>
<feature type="domain" description="Signal transduction histidine kinase subgroup 2 dimerisation and phosphoacceptor" evidence="9">
    <location>
        <begin position="363"/>
        <end position="436"/>
    </location>
</feature>